<keyword evidence="1" id="KW-1185">Reference proteome</keyword>
<dbReference type="PANTHER" id="PTHR31389:SF4">
    <property type="entry name" value="LD39211P"/>
    <property type="match status" value="1"/>
</dbReference>
<dbReference type="Pfam" id="PF07801">
    <property type="entry name" value="DUF1647"/>
    <property type="match status" value="1"/>
</dbReference>
<dbReference type="PANTHER" id="PTHR31389">
    <property type="entry name" value="LD39211P"/>
    <property type="match status" value="1"/>
</dbReference>
<evidence type="ECO:0000313" key="2">
    <source>
        <dbReference type="WBParaSite" id="nRc.2.0.1.t18135-RA"/>
    </source>
</evidence>
<reference evidence="2" key="1">
    <citation type="submission" date="2022-11" db="UniProtKB">
        <authorList>
            <consortium name="WormBaseParasite"/>
        </authorList>
    </citation>
    <scope>IDENTIFICATION</scope>
</reference>
<sequence>MQFRSRQFYLLFCFCLFLFWTKFAFFGGDPYKNFMQVVSSVRNDDQDHDYYRFKRTFADELYVSNSSFSPKSDVFLKELKLSNEDLIAKTGDDESEEFEEKRVLESAPIFVTAFSDNHFHEAMNLMESIKTQYKEKIVVVYDIGLNNDSIQSVKTKFPNILHSIKKFPFEIYPKFVSNLLEYRWKPLIIARELKHWPSIVWMDSSIVHHKHVENILKFYKNCSQISKIFAKCSRYPWHMFDFTGHSIFAATKSGMYDFLPVPKEQSSNISMIGANIQLVFGTKKLKRQILRYWVLCALEEKCMAPDGSNLGCNFENDRYSRYAECHRFDQSALNILLAWANDFYLDRYYSSNFSSIFEVRRFG</sequence>
<dbReference type="WBParaSite" id="nRc.2.0.1.t18135-RA">
    <property type="protein sequence ID" value="nRc.2.0.1.t18135-RA"/>
    <property type="gene ID" value="nRc.2.0.1.g18135"/>
</dbReference>
<proteinExistence type="predicted"/>
<evidence type="ECO:0000313" key="1">
    <source>
        <dbReference type="Proteomes" id="UP000887565"/>
    </source>
</evidence>
<accession>A0A915IXJ5</accession>
<dbReference type="AlphaFoldDB" id="A0A915IXJ5"/>
<name>A0A915IXJ5_ROMCU</name>
<dbReference type="InterPro" id="IPR012444">
    <property type="entry name" value="DUF1647"/>
</dbReference>
<dbReference type="OMA" id="NSANCFR"/>
<organism evidence="1 2">
    <name type="scientific">Romanomermis culicivorax</name>
    <name type="common">Nematode worm</name>
    <dbReference type="NCBI Taxonomy" id="13658"/>
    <lineage>
        <taxon>Eukaryota</taxon>
        <taxon>Metazoa</taxon>
        <taxon>Ecdysozoa</taxon>
        <taxon>Nematoda</taxon>
        <taxon>Enoplea</taxon>
        <taxon>Dorylaimia</taxon>
        <taxon>Mermithida</taxon>
        <taxon>Mermithoidea</taxon>
        <taxon>Mermithidae</taxon>
        <taxon>Romanomermis</taxon>
    </lineage>
</organism>
<protein>
    <submittedName>
        <fullName evidence="2">Uncharacterized protein</fullName>
    </submittedName>
</protein>
<dbReference type="Proteomes" id="UP000887565">
    <property type="component" value="Unplaced"/>
</dbReference>